<dbReference type="Proteomes" id="UP000577724">
    <property type="component" value="Unassembled WGS sequence"/>
</dbReference>
<protein>
    <submittedName>
        <fullName evidence="1">Uncharacterized protein</fullName>
    </submittedName>
</protein>
<dbReference type="GeneID" id="97133585"/>
<accession>A0ABX2MS53</accession>
<gene>
    <name evidence="1" type="ORF">HP548_22830</name>
</gene>
<dbReference type="EMBL" id="JABMCC010000117">
    <property type="protein sequence ID" value="NUU56921.1"/>
    <property type="molecule type" value="Genomic_DNA"/>
</dbReference>
<reference evidence="1 2" key="1">
    <citation type="submission" date="2020-05" db="EMBL/GenBank/DDBJ databases">
        <title>Genome Sequencing of Type Strains.</title>
        <authorList>
            <person name="Lemaire J.F."/>
            <person name="Inderbitzin P."/>
            <person name="Gregorio O.A."/>
            <person name="Collins S.B."/>
            <person name="Wespe N."/>
            <person name="Knight-Connoni V."/>
        </authorList>
    </citation>
    <scope>NUCLEOTIDE SEQUENCE [LARGE SCALE GENOMIC DNA]</scope>
    <source>
        <strain evidence="1 2">DSM 19942</strain>
    </source>
</reference>
<name>A0ABX2MS53_9BACL</name>
<evidence type="ECO:0000313" key="1">
    <source>
        <dbReference type="EMBL" id="NUU56921.1"/>
    </source>
</evidence>
<dbReference type="RefSeq" id="WP_099853731.1">
    <property type="nucleotide sequence ID" value="NZ_CBCRYD010000048.1"/>
</dbReference>
<organism evidence="1 2">
    <name type="scientific">Paenibacillus taichungensis</name>
    <dbReference type="NCBI Taxonomy" id="484184"/>
    <lineage>
        <taxon>Bacteria</taxon>
        <taxon>Bacillati</taxon>
        <taxon>Bacillota</taxon>
        <taxon>Bacilli</taxon>
        <taxon>Bacillales</taxon>
        <taxon>Paenibacillaceae</taxon>
        <taxon>Paenibacillus</taxon>
    </lineage>
</organism>
<sequence>MYTINLFESSMHSNHLNNNTYIKFDFDLRISESIQFIDIQMSDQTHRLQNILDIQVSAKVNSTFLKKAVGQVQPNIRVFNQGSGYREWDWIFDSNDISTIEGVRSGDLYFTIDVKAIVEVMENGNKIIPITGNQQIKISESDWIRFIHYYGYSTKYGVSLPAALLNDTSWIQAYEQLDDAREHMKRGKTYDALRQCLSVIESYTDVGNGRGGPYSSKVWEGS</sequence>
<comment type="caution">
    <text evidence="1">The sequence shown here is derived from an EMBL/GenBank/DDBJ whole genome shotgun (WGS) entry which is preliminary data.</text>
</comment>
<keyword evidence="2" id="KW-1185">Reference proteome</keyword>
<proteinExistence type="predicted"/>
<evidence type="ECO:0000313" key="2">
    <source>
        <dbReference type="Proteomes" id="UP000577724"/>
    </source>
</evidence>